<dbReference type="PANTHER" id="PTHR35896">
    <property type="entry name" value="IG-LIKE DOMAIN-CONTAINING PROTEIN"/>
    <property type="match status" value="1"/>
</dbReference>
<name>A0A179GZW3_PURLI</name>
<reference evidence="1 2" key="1">
    <citation type="submission" date="2016-01" db="EMBL/GenBank/DDBJ databases">
        <title>Biosynthesis of antibiotic leucinostatins and their inhibition on Phytophthora in bio-control Purpureocillium lilacinum.</title>
        <authorList>
            <person name="Wang G."/>
            <person name="Liu Z."/>
            <person name="Lin R."/>
            <person name="Li E."/>
            <person name="Mao Z."/>
            <person name="Ling J."/>
            <person name="Yin W."/>
            <person name="Xie B."/>
        </authorList>
    </citation>
    <scope>NUCLEOTIDE SEQUENCE [LARGE SCALE GENOMIC DNA]</scope>
    <source>
        <strain evidence="1">PLBJ-1</strain>
    </source>
</reference>
<gene>
    <name evidence="1" type="ORF">VFPBJ_02305</name>
</gene>
<comment type="caution">
    <text evidence="1">The sequence shown here is derived from an EMBL/GenBank/DDBJ whole genome shotgun (WGS) entry which is preliminary data.</text>
</comment>
<protein>
    <submittedName>
        <fullName evidence="1">Uncharacterized protein</fullName>
    </submittedName>
</protein>
<dbReference type="Proteomes" id="UP000078240">
    <property type="component" value="Unassembled WGS sequence"/>
</dbReference>
<organism evidence="1 2">
    <name type="scientific">Purpureocillium lilacinum</name>
    <name type="common">Paecilomyces lilacinus</name>
    <dbReference type="NCBI Taxonomy" id="33203"/>
    <lineage>
        <taxon>Eukaryota</taxon>
        <taxon>Fungi</taxon>
        <taxon>Dikarya</taxon>
        <taxon>Ascomycota</taxon>
        <taxon>Pezizomycotina</taxon>
        <taxon>Sordariomycetes</taxon>
        <taxon>Hypocreomycetidae</taxon>
        <taxon>Hypocreales</taxon>
        <taxon>Ophiocordycipitaceae</taxon>
        <taxon>Purpureocillium</taxon>
    </lineage>
</organism>
<dbReference type="InterPro" id="IPR053008">
    <property type="entry name" value="Phomopsin_biosynth_assoc"/>
</dbReference>
<sequence>MTGLFALLAPQNFTCPGTTSNDATAQQLPSVSTPKPGQAAIRTSSARGKCNCGASVAEARSMGCQYDTLAAAWLPQRCIDQQLTNEFDHSGDGPGGQWRYWYDVNLTKPLSLEDLAEQADNRTFQFYSTSEWHTRHCLFYWRKLLRARFTGVLVEARYDTEAHIVHCGSIFSRHDDFVVSAAVMLNSDGDH</sequence>
<proteinExistence type="predicted"/>
<dbReference type="PANTHER" id="PTHR35896:SF3">
    <property type="entry name" value="MAJOR FACILITATOR SUPERFAMILY TRANSPORTER"/>
    <property type="match status" value="1"/>
</dbReference>
<accession>A0A179GZW3</accession>
<dbReference type="EMBL" id="LSBH01000002">
    <property type="protein sequence ID" value="OAQ83537.1"/>
    <property type="molecule type" value="Genomic_DNA"/>
</dbReference>
<evidence type="ECO:0000313" key="2">
    <source>
        <dbReference type="Proteomes" id="UP000078240"/>
    </source>
</evidence>
<evidence type="ECO:0000313" key="1">
    <source>
        <dbReference type="EMBL" id="OAQ83537.1"/>
    </source>
</evidence>
<dbReference type="AlphaFoldDB" id="A0A179GZW3"/>